<gene>
    <name evidence="2" type="ORF">ACFHYQ_25130</name>
</gene>
<dbReference type="PANTHER" id="PTHR37507">
    <property type="entry name" value="SPORULATION PROTEIN YDCC"/>
    <property type="match status" value="1"/>
</dbReference>
<dbReference type="RefSeq" id="WP_394303598.1">
    <property type="nucleotide sequence ID" value="NZ_JBHMQT010000057.1"/>
</dbReference>
<feature type="compositionally biased region" description="Gly residues" evidence="1">
    <location>
        <begin position="329"/>
        <end position="341"/>
    </location>
</feature>
<organism evidence="2 3">
    <name type="scientific">Sphaerimonospora cavernae</name>
    <dbReference type="NCBI Taxonomy" id="1740611"/>
    <lineage>
        <taxon>Bacteria</taxon>
        <taxon>Bacillati</taxon>
        <taxon>Actinomycetota</taxon>
        <taxon>Actinomycetes</taxon>
        <taxon>Streptosporangiales</taxon>
        <taxon>Streptosporangiaceae</taxon>
        <taxon>Sphaerimonospora</taxon>
    </lineage>
</organism>
<dbReference type="InterPro" id="IPR029046">
    <property type="entry name" value="LolA/LolB/LppX"/>
</dbReference>
<evidence type="ECO:0000313" key="3">
    <source>
        <dbReference type="Proteomes" id="UP001589870"/>
    </source>
</evidence>
<dbReference type="EMBL" id="JBHMQT010000057">
    <property type="protein sequence ID" value="MFC0865582.1"/>
    <property type="molecule type" value="Genomic_DNA"/>
</dbReference>
<dbReference type="InterPro" id="IPR052944">
    <property type="entry name" value="Sporulation_related"/>
</dbReference>
<dbReference type="PANTHER" id="PTHR37507:SF2">
    <property type="entry name" value="SPORULATION PROTEIN YDCC"/>
    <property type="match status" value="1"/>
</dbReference>
<dbReference type="Gene3D" id="2.50.20.10">
    <property type="entry name" value="Lipoprotein localisation LolA/LolB/LppX"/>
    <property type="match status" value="1"/>
</dbReference>
<name>A0ABV6UBN9_9ACTN</name>
<dbReference type="SUPFAM" id="SSF89392">
    <property type="entry name" value="Prokaryotic lipoproteins and lipoprotein localization factors"/>
    <property type="match status" value="1"/>
</dbReference>
<comment type="caution">
    <text evidence="2">The sequence shown here is derived from an EMBL/GenBank/DDBJ whole genome shotgun (WGS) entry which is preliminary data.</text>
</comment>
<sequence>MSISKRARAVRWGVPIAVTAVVAAAVGAGPVIAAVRGEPSLPERTAERLLADAAQAWQQNWVRPMSGTIVETASLGLPALPALTGGGTGALSLLSGSHRLKVWYGDPGEIRVMLPGEMSETDLISNRDETWLWDSAANKATRLSAPGVAPAGVAPIGEQAERMPLEPMTPRHAAQEAIKAAGADTEISVGADARVAGRAAYELVLTPKTSASLVKDVRLALDGETLIPLRVQVYAKGSAEPAFEMGFESVTFSRPAPENFTFTPPPGAKVEQTALPYRSDGGAKAGPPNDVRANDLTAKAGEGRIVGTGWDSVLVTSLPDTLKADTGGSDTGGSDTGGSDAGGSDAAKTLDGVLKSATRVSGAWGSGRLVRTKLVSALITDDGRLVAGAVTPEALYRAAAS</sequence>
<keyword evidence="2" id="KW-0449">Lipoprotein</keyword>
<keyword evidence="3" id="KW-1185">Reference proteome</keyword>
<evidence type="ECO:0000256" key="1">
    <source>
        <dbReference type="SAM" id="MobiDB-lite"/>
    </source>
</evidence>
<protein>
    <submittedName>
        <fullName evidence="2">Outer membrane lipoprotein carrier protein LolA</fullName>
    </submittedName>
</protein>
<reference evidence="2 3" key="1">
    <citation type="submission" date="2024-09" db="EMBL/GenBank/DDBJ databases">
        <authorList>
            <person name="Sun Q."/>
            <person name="Mori K."/>
        </authorList>
    </citation>
    <scope>NUCLEOTIDE SEQUENCE [LARGE SCALE GENOMIC DNA]</scope>
    <source>
        <strain evidence="2 3">TBRC 1851</strain>
    </source>
</reference>
<accession>A0ABV6UBN9</accession>
<evidence type="ECO:0000313" key="2">
    <source>
        <dbReference type="EMBL" id="MFC0865582.1"/>
    </source>
</evidence>
<dbReference type="Proteomes" id="UP001589870">
    <property type="component" value="Unassembled WGS sequence"/>
</dbReference>
<proteinExistence type="predicted"/>
<feature type="region of interest" description="Disordered" evidence="1">
    <location>
        <begin position="322"/>
        <end position="344"/>
    </location>
</feature>